<evidence type="ECO:0000313" key="3">
    <source>
        <dbReference type="Proteomes" id="UP001595607"/>
    </source>
</evidence>
<dbReference type="PANTHER" id="PTHR38477:SF1">
    <property type="entry name" value="MUREIN L,D-TRANSPEPTIDASE CATALYTIC DOMAIN FAMILY PROTEIN"/>
    <property type="match status" value="1"/>
</dbReference>
<dbReference type="InterPro" id="IPR032676">
    <property type="entry name" value="YkuD_2"/>
</dbReference>
<sequence>MIFSKLLASAMLGFASFLLAPSALAAGLATEEVSGSFVEAGLNPAVLSKALKAYEEHQDVVENERYIGIIDYTRHSSEPRFFVHDLETGETEVLLVSHGRGSDAAHTGRPVRFSNTPGSKMTSVGAYVTAETYHGKHGLSLRLDGLSETNSRARERAIVIHGADYVAPGRTIGRSWGCPAVERRLAGDLIEKFKGGAFLYIHGEEPDELAQVASAS</sequence>
<proteinExistence type="predicted"/>
<protein>
    <submittedName>
        <fullName evidence="2">Murein L,D-transpeptidase catalytic domain family protein</fullName>
    </submittedName>
</protein>
<feature type="signal peptide" evidence="1">
    <location>
        <begin position="1"/>
        <end position="25"/>
    </location>
</feature>
<gene>
    <name evidence="2" type="ORF">ACFONP_01305</name>
</gene>
<name>A0ABV7M9B9_9PROT</name>
<accession>A0ABV7M9B9</accession>
<organism evidence="2 3">
    <name type="scientific">Parvularcula lutaonensis</name>
    <dbReference type="NCBI Taxonomy" id="491923"/>
    <lineage>
        <taxon>Bacteria</taxon>
        <taxon>Pseudomonadati</taxon>
        <taxon>Pseudomonadota</taxon>
        <taxon>Alphaproteobacteria</taxon>
        <taxon>Parvularculales</taxon>
        <taxon>Parvularculaceae</taxon>
        <taxon>Parvularcula</taxon>
    </lineage>
</organism>
<dbReference type="EMBL" id="JBHRVA010000002">
    <property type="protein sequence ID" value="MFC3301367.1"/>
    <property type="molecule type" value="Genomic_DNA"/>
</dbReference>
<dbReference type="Proteomes" id="UP001595607">
    <property type="component" value="Unassembled WGS sequence"/>
</dbReference>
<dbReference type="Pfam" id="PF13645">
    <property type="entry name" value="YkuD_2"/>
    <property type="match status" value="1"/>
</dbReference>
<evidence type="ECO:0000313" key="2">
    <source>
        <dbReference type="EMBL" id="MFC3301367.1"/>
    </source>
</evidence>
<keyword evidence="1" id="KW-0732">Signal</keyword>
<feature type="chain" id="PRO_5045258688" evidence="1">
    <location>
        <begin position="26"/>
        <end position="216"/>
    </location>
</feature>
<comment type="caution">
    <text evidence="2">The sequence shown here is derived from an EMBL/GenBank/DDBJ whole genome shotgun (WGS) entry which is preliminary data.</text>
</comment>
<reference evidence="3" key="1">
    <citation type="journal article" date="2019" name="Int. J. Syst. Evol. Microbiol.">
        <title>The Global Catalogue of Microorganisms (GCM) 10K type strain sequencing project: providing services to taxonomists for standard genome sequencing and annotation.</title>
        <authorList>
            <consortium name="The Broad Institute Genomics Platform"/>
            <consortium name="The Broad Institute Genome Sequencing Center for Infectious Disease"/>
            <person name="Wu L."/>
            <person name="Ma J."/>
        </authorList>
    </citation>
    <scope>NUCLEOTIDE SEQUENCE [LARGE SCALE GENOMIC DNA]</scope>
    <source>
        <strain evidence="3">KCTC 22245</strain>
    </source>
</reference>
<dbReference type="PANTHER" id="PTHR38477">
    <property type="entry name" value="HYPOTHETICAL EXPORTED PROTEIN"/>
    <property type="match status" value="1"/>
</dbReference>
<evidence type="ECO:0000256" key="1">
    <source>
        <dbReference type="SAM" id="SignalP"/>
    </source>
</evidence>
<dbReference type="RefSeq" id="WP_189572245.1">
    <property type="nucleotide sequence ID" value="NZ_BMXU01000001.1"/>
</dbReference>
<keyword evidence="3" id="KW-1185">Reference proteome</keyword>